<evidence type="ECO:0000313" key="2">
    <source>
        <dbReference type="EMBL" id="KZZ86749.1"/>
    </source>
</evidence>
<dbReference type="Proteomes" id="UP000242877">
    <property type="component" value="Unassembled WGS sequence"/>
</dbReference>
<organism evidence="2 3">
    <name type="scientific">Ascosphaera apis ARSEF 7405</name>
    <dbReference type="NCBI Taxonomy" id="392613"/>
    <lineage>
        <taxon>Eukaryota</taxon>
        <taxon>Fungi</taxon>
        <taxon>Dikarya</taxon>
        <taxon>Ascomycota</taxon>
        <taxon>Pezizomycotina</taxon>
        <taxon>Eurotiomycetes</taxon>
        <taxon>Eurotiomycetidae</taxon>
        <taxon>Onygenales</taxon>
        <taxon>Ascosphaeraceae</taxon>
        <taxon>Ascosphaera</taxon>
    </lineage>
</organism>
<keyword evidence="3" id="KW-1185">Reference proteome</keyword>
<protein>
    <submittedName>
        <fullName evidence="2">F-box domain, cyclin-like protein</fullName>
    </submittedName>
</protein>
<accession>A0A167UXU1</accession>
<evidence type="ECO:0000313" key="3">
    <source>
        <dbReference type="Proteomes" id="UP000242877"/>
    </source>
</evidence>
<dbReference type="EMBL" id="AZGZ01000049">
    <property type="protein sequence ID" value="KZZ86749.1"/>
    <property type="molecule type" value="Genomic_DNA"/>
</dbReference>
<feature type="domain" description="F-box" evidence="1">
    <location>
        <begin position="62"/>
        <end position="108"/>
    </location>
</feature>
<gene>
    <name evidence="2" type="ORF">AAP_06277</name>
</gene>
<dbReference type="OrthoDB" id="2687876at2759"/>
<name>A0A167UXU1_9EURO</name>
<dbReference type="PROSITE" id="PS50181">
    <property type="entry name" value="FBOX"/>
    <property type="match status" value="1"/>
</dbReference>
<dbReference type="VEuPathDB" id="FungiDB:AAP_06277"/>
<dbReference type="AlphaFoldDB" id="A0A167UXU1"/>
<sequence>MQSTRTAHIQINWQLWEAIGDEASGRLCFDTQSCPPYNFRFRPPYIAIINPFFFWGMVAHTPSKLEKLPLELLYIILRESTLESVLALRRMNRNLKFKIDNLPEFERLARLFPRYISVFETLGASKWITLQQIYDAFSSITCVDCGNGGDIIHTLTCRRICYTCLEQKTKYLPFIRREAWEKYALSAKDLQNVPHMKVHRGRYGRYIPGGARSPQYRALLGVRGAVHVPYKPKVYDHDSVLQAAVAVHGSVQAAEEKARHNFEKRIQKHRDKVRKLRLEGKNHAAWLLQGRPPEQIVRSTDWGRVGIERYMVSIRAPAVNFRTGEQLWDLDCAACGTLSSVEELESHLDEFGPVLYDETLGWIHD</sequence>
<proteinExistence type="predicted"/>
<evidence type="ECO:0000259" key="1">
    <source>
        <dbReference type="PROSITE" id="PS50181"/>
    </source>
</evidence>
<reference evidence="2 3" key="1">
    <citation type="journal article" date="2016" name="Genome Biol. Evol.">
        <title>Divergent and convergent evolution of fungal pathogenicity.</title>
        <authorList>
            <person name="Shang Y."/>
            <person name="Xiao G."/>
            <person name="Zheng P."/>
            <person name="Cen K."/>
            <person name="Zhan S."/>
            <person name="Wang C."/>
        </authorList>
    </citation>
    <scope>NUCLEOTIDE SEQUENCE [LARGE SCALE GENOMIC DNA]</scope>
    <source>
        <strain evidence="2 3">ARSEF 7405</strain>
    </source>
</reference>
<dbReference type="InterPro" id="IPR001810">
    <property type="entry name" value="F-box_dom"/>
</dbReference>
<comment type="caution">
    <text evidence="2">The sequence shown here is derived from an EMBL/GenBank/DDBJ whole genome shotgun (WGS) entry which is preliminary data.</text>
</comment>